<reference evidence="1 2" key="1">
    <citation type="submission" date="2023-04" db="EMBL/GenBank/DDBJ databases">
        <title>A long-awaited taxogenomic arrangement of the family Halomonadaceae.</title>
        <authorList>
            <person name="De La Haba R."/>
            <person name="Chuvochina M."/>
            <person name="Wittouck S."/>
            <person name="Arahal D.R."/>
            <person name="Sanchez-Porro C."/>
            <person name="Hugenholtz P."/>
            <person name="Ventosa A."/>
        </authorList>
    </citation>
    <scope>NUCLEOTIDE SEQUENCE [LARGE SCALE GENOMIC DNA]</scope>
    <source>
        <strain evidence="1 2">DSM 26770</strain>
    </source>
</reference>
<comment type="caution">
    <text evidence="1">The sequence shown here is derived from an EMBL/GenBank/DDBJ whole genome shotgun (WGS) entry which is preliminary data.</text>
</comment>
<protein>
    <submittedName>
        <fullName evidence="1">Uncharacterized protein</fullName>
    </submittedName>
</protein>
<evidence type="ECO:0000313" key="2">
    <source>
        <dbReference type="Proteomes" id="UP001251374"/>
    </source>
</evidence>
<organism evidence="1 2">
    <name type="scientific">Franzmannia qiaohouensis</name>
    <dbReference type="NCBI Taxonomy" id="1329370"/>
    <lineage>
        <taxon>Bacteria</taxon>
        <taxon>Pseudomonadati</taxon>
        <taxon>Pseudomonadota</taxon>
        <taxon>Gammaproteobacteria</taxon>
        <taxon>Oceanospirillales</taxon>
        <taxon>Halomonadaceae</taxon>
        <taxon>Franzmannia</taxon>
    </lineage>
</organism>
<sequence length="245" mass="27582">MDDELKANRYSEHDKQRDDALVSAAIDALRALENRLEELAPGITEDPDNVLPESAGRWRFDSFPRVGLALLSHMMQTGSHDLVGSASVWEIHRETIQSVRQVYQARYPREPLRLALAEHGYSRYRGFPPSSSSTSEIDRHFIEYAQELVKHYGEGAISPNSGQAVRSRCKEEEYKDIAERFHELHTADPEQFPRSGTGYTAAAAVMADEGFKKVSKTKVESAYTSSDLYLSAVMFGVLKSPKSRR</sequence>
<keyword evidence="2" id="KW-1185">Reference proteome</keyword>
<proteinExistence type="predicted"/>
<dbReference type="Proteomes" id="UP001251374">
    <property type="component" value="Unassembled WGS sequence"/>
</dbReference>
<dbReference type="EMBL" id="JARWAM010000001">
    <property type="protein sequence ID" value="MDR5904009.1"/>
    <property type="molecule type" value="Genomic_DNA"/>
</dbReference>
<dbReference type="RefSeq" id="WP_309716192.1">
    <property type="nucleotide sequence ID" value="NZ_JARWAM010000001.1"/>
</dbReference>
<gene>
    <name evidence="1" type="ORF">QC821_01825</name>
</gene>
<evidence type="ECO:0000313" key="1">
    <source>
        <dbReference type="EMBL" id="MDR5904009.1"/>
    </source>
</evidence>
<name>A0ABU1HAV8_9GAMM</name>
<accession>A0ABU1HAV8</accession>